<dbReference type="STRING" id="1177982.SAMN04489711_10118"/>
<dbReference type="PANTHER" id="PTHR47472">
    <property type="entry name" value="PROPIONYL-COA CARBOXYLASE"/>
    <property type="match status" value="1"/>
</dbReference>
<evidence type="ECO:0000313" key="2">
    <source>
        <dbReference type="EMBL" id="SFE28616.1"/>
    </source>
</evidence>
<organism evidence="2 3">
    <name type="scientific">Paracidovorax wautersii</name>
    <dbReference type="NCBI Taxonomy" id="1177982"/>
    <lineage>
        <taxon>Bacteria</taxon>
        <taxon>Pseudomonadati</taxon>
        <taxon>Pseudomonadota</taxon>
        <taxon>Betaproteobacteria</taxon>
        <taxon>Burkholderiales</taxon>
        <taxon>Comamonadaceae</taxon>
        <taxon>Paracidovorax</taxon>
    </lineage>
</organism>
<protein>
    <recommendedName>
        <fullName evidence="1">Acyclic terpene utilisation N-terminal domain-containing protein</fullName>
    </recommendedName>
</protein>
<dbReference type="Proteomes" id="UP000199119">
    <property type="component" value="Unassembled WGS sequence"/>
</dbReference>
<accession>A0A1I1ZA23</accession>
<dbReference type="EMBL" id="FONX01000001">
    <property type="protein sequence ID" value="SFE28616.1"/>
    <property type="molecule type" value="Genomic_DNA"/>
</dbReference>
<dbReference type="RefSeq" id="WP_092936395.1">
    <property type="nucleotide sequence ID" value="NZ_FONX01000001.1"/>
</dbReference>
<sequence>MSTADLPPLLIGCAAGFSGDRTDAAAPVVQALIASGLPAVLIFETLAERTLALAQLARRSQPEGGYEPLLDELLRPVLAQCLAHGVRIVSNFGAANPLSAARRIRELAQELGTRVPRIAIVQGDDLSGPAHRELLRQALGDGLPDEPIVSANAYIGAQSIADALGAGADLVVCGRVADPSLVLGPALAHFGWAVDDWDRLARATMAGHLLECGAQVTGGYFADPGYKEVPDLAHLGYPIARIEADGHCTITKPPGTGGRIDERTVKEQLLYELHDPAAYLTPDVVADITQARVAQTGPDSVRLSGVRGHARPDHLKVNVCFEAGWFAEGEISYAGPRAGARARLAGEVLRARLAGVASLRIDLIGVASVFGDDASQWFDGSGAQAPGGDARDVRLRVAWQHRDHATAQRLVREVTALYCCGPAGGGGVRTAMRPRLGTVSCLVPREAVATGYDWLDAPAAEPATPARGATA</sequence>
<evidence type="ECO:0000259" key="1">
    <source>
        <dbReference type="Pfam" id="PF07287"/>
    </source>
</evidence>
<gene>
    <name evidence="2" type="ORF">SAMN04489711_10118</name>
</gene>
<name>A0A1I1ZA23_9BURK</name>
<dbReference type="PANTHER" id="PTHR47472:SF1">
    <property type="entry name" value="DUF1446-DOMAIN-CONTAINING PROTEIN"/>
    <property type="match status" value="1"/>
</dbReference>
<reference evidence="3" key="1">
    <citation type="submission" date="2016-10" db="EMBL/GenBank/DDBJ databases">
        <authorList>
            <person name="Varghese N."/>
            <person name="Submissions S."/>
        </authorList>
    </citation>
    <scope>NUCLEOTIDE SEQUENCE [LARGE SCALE GENOMIC DNA]</scope>
    <source>
        <strain evidence="3">DSM 27981</strain>
    </source>
</reference>
<proteinExistence type="predicted"/>
<dbReference type="Pfam" id="PF07287">
    <property type="entry name" value="AtuA"/>
    <property type="match status" value="1"/>
</dbReference>
<keyword evidence="3" id="KW-1185">Reference proteome</keyword>
<dbReference type="OrthoDB" id="9763456at2"/>
<dbReference type="InterPro" id="IPR010839">
    <property type="entry name" value="AtuA_N"/>
</dbReference>
<evidence type="ECO:0000313" key="3">
    <source>
        <dbReference type="Proteomes" id="UP000199119"/>
    </source>
</evidence>
<feature type="domain" description="Acyclic terpene utilisation N-terminal" evidence="1">
    <location>
        <begin position="10"/>
        <end position="450"/>
    </location>
</feature>
<dbReference type="AlphaFoldDB" id="A0A1I1ZA23"/>